<feature type="signal peptide" evidence="11">
    <location>
        <begin position="1"/>
        <end position="21"/>
    </location>
</feature>
<evidence type="ECO:0000256" key="8">
    <source>
        <dbReference type="ARBA" id="ARBA00022815"/>
    </source>
</evidence>
<dbReference type="AlphaFoldDB" id="Q5EY02"/>
<evidence type="ECO:0000256" key="6">
    <source>
        <dbReference type="ARBA" id="ARBA00022702"/>
    </source>
</evidence>
<dbReference type="GO" id="GO:0005179">
    <property type="term" value="F:hormone activity"/>
    <property type="evidence" value="ECO:0007669"/>
    <property type="project" value="UniProtKB-KW"/>
</dbReference>
<evidence type="ECO:0000256" key="1">
    <source>
        <dbReference type="ARBA" id="ARBA00003385"/>
    </source>
</evidence>
<sequence length="70" mass="7637">MGWVLKALVVIAALIAVMCEAQLTFTPNWGKRSGLQDGPCKLSTEVLMHIYKLVETEAQKLVECGKFGGN</sequence>
<organism evidence="12">
    <name type="scientific">Periplaneta americana</name>
    <name type="common">American cockroach</name>
    <name type="synonym">Blatta americana</name>
    <dbReference type="NCBI Taxonomy" id="6978"/>
    <lineage>
        <taxon>Eukaryota</taxon>
        <taxon>Metazoa</taxon>
        <taxon>Ecdysozoa</taxon>
        <taxon>Arthropoda</taxon>
        <taxon>Hexapoda</taxon>
        <taxon>Insecta</taxon>
        <taxon>Pterygota</taxon>
        <taxon>Neoptera</taxon>
        <taxon>Polyneoptera</taxon>
        <taxon>Dictyoptera</taxon>
        <taxon>Blattodea</taxon>
        <taxon>Blattoidea</taxon>
        <taxon>Blattidae</taxon>
        <taxon>Blattinae</taxon>
        <taxon>Periplaneta</taxon>
    </lineage>
</organism>
<keyword evidence="7 11" id="KW-0732">Signal</keyword>
<keyword evidence="4" id="KW-0964">Secreted</keyword>
<proteinExistence type="evidence at transcript level"/>
<keyword evidence="9" id="KW-0873">Pyrrolidone carboxylic acid</keyword>
<evidence type="ECO:0000256" key="4">
    <source>
        <dbReference type="ARBA" id="ARBA00022525"/>
    </source>
</evidence>
<evidence type="ECO:0000256" key="3">
    <source>
        <dbReference type="ARBA" id="ARBA00006145"/>
    </source>
</evidence>
<dbReference type="InterPro" id="IPR002047">
    <property type="entry name" value="Adipokinetic_hormone_CS"/>
</dbReference>
<dbReference type="GO" id="GO:0007218">
    <property type="term" value="P:neuropeptide signaling pathway"/>
    <property type="evidence" value="ECO:0007669"/>
    <property type="project" value="UniProtKB-KW"/>
</dbReference>
<feature type="chain" id="PRO_5004255332" evidence="11">
    <location>
        <begin position="22"/>
        <end position="70"/>
    </location>
</feature>
<evidence type="ECO:0000256" key="2">
    <source>
        <dbReference type="ARBA" id="ARBA00004613"/>
    </source>
</evidence>
<keyword evidence="5" id="KW-0165">Cleavage on pair of basic residues</keyword>
<comment type="subcellular location">
    <subcellularLocation>
        <location evidence="2">Secreted</location>
    </subcellularLocation>
</comment>
<dbReference type="Pfam" id="PF06377">
    <property type="entry name" value="Adipokin_hormo"/>
    <property type="match status" value="1"/>
</dbReference>
<gene>
    <name evidence="12" type="primary">AKH</name>
</gene>
<dbReference type="InterPro" id="IPR010475">
    <property type="entry name" value="AKH/RPCH_hormone"/>
</dbReference>
<evidence type="ECO:0000256" key="9">
    <source>
        <dbReference type="ARBA" id="ARBA00023283"/>
    </source>
</evidence>
<protein>
    <submittedName>
        <fullName evidence="12">Adipokinetic hormone preproprotein</fullName>
    </submittedName>
</protein>
<dbReference type="GO" id="GO:0005576">
    <property type="term" value="C:extracellular region"/>
    <property type="evidence" value="ECO:0007669"/>
    <property type="project" value="UniProtKB-SubCell"/>
</dbReference>
<reference evidence="12" key="1">
    <citation type="journal article" date="2005" name="Learn. Memory">
        <title>Memory consolidation and gene expression in Periplaneta americana.</title>
        <authorList>
            <person name="Pinter M."/>
            <person name="Lent D.D."/>
            <person name="Strausfeld N.J."/>
        </authorList>
    </citation>
    <scope>NUCLEOTIDE SEQUENCE</scope>
</reference>
<evidence type="ECO:0000256" key="7">
    <source>
        <dbReference type="ARBA" id="ARBA00022729"/>
    </source>
</evidence>
<evidence type="ECO:0000256" key="11">
    <source>
        <dbReference type="SAM" id="SignalP"/>
    </source>
</evidence>
<dbReference type="PROSITE" id="PS00256">
    <property type="entry name" value="AKH"/>
    <property type="match status" value="1"/>
</dbReference>
<keyword evidence="8" id="KW-0027">Amidation</keyword>
<evidence type="ECO:0000256" key="10">
    <source>
        <dbReference type="ARBA" id="ARBA00023320"/>
    </source>
</evidence>
<dbReference type="EMBL" id="AY622321">
    <property type="protein sequence ID" value="AAV41425.1"/>
    <property type="molecule type" value="mRNA"/>
</dbReference>
<accession>Q5EY02</accession>
<keyword evidence="10" id="KW-0527">Neuropeptide</keyword>
<evidence type="ECO:0000256" key="5">
    <source>
        <dbReference type="ARBA" id="ARBA00022685"/>
    </source>
</evidence>
<keyword evidence="6" id="KW-0372">Hormone</keyword>
<comment type="function">
    <text evidence="1">Hypertrehalosaemic factors are neuropeptides that elevate the level of trehalose in the hemolymph (trehalose is the major carbohydrate in the hemolymph of insects).</text>
</comment>
<name>Q5EY02_PERAM</name>
<evidence type="ECO:0000313" key="12">
    <source>
        <dbReference type="EMBL" id="AAV41425.1"/>
    </source>
</evidence>
<comment type="similarity">
    <text evidence="3">Belongs to the AKH/HRTH/RPCH family.</text>
</comment>